<organism evidence="2 3">
    <name type="scientific">Didymosphaeria variabile</name>
    <dbReference type="NCBI Taxonomy" id="1932322"/>
    <lineage>
        <taxon>Eukaryota</taxon>
        <taxon>Fungi</taxon>
        <taxon>Dikarya</taxon>
        <taxon>Ascomycota</taxon>
        <taxon>Pezizomycotina</taxon>
        <taxon>Dothideomycetes</taxon>
        <taxon>Pleosporomycetidae</taxon>
        <taxon>Pleosporales</taxon>
        <taxon>Massarineae</taxon>
        <taxon>Didymosphaeriaceae</taxon>
        <taxon>Didymosphaeria</taxon>
    </lineage>
</organism>
<dbReference type="RefSeq" id="XP_056065574.1">
    <property type="nucleotide sequence ID" value="XM_056220271.1"/>
</dbReference>
<feature type="compositionally biased region" description="Basic and acidic residues" evidence="1">
    <location>
        <begin position="482"/>
        <end position="505"/>
    </location>
</feature>
<dbReference type="EMBL" id="JAPEUX010000009">
    <property type="protein sequence ID" value="KAJ4345410.1"/>
    <property type="molecule type" value="Genomic_DNA"/>
</dbReference>
<dbReference type="GeneID" id="80915070"/>
<evidence type="ECO:0000313" key="3">
    <source>
        <dbReference type="Proteomes" id="UP001140513"/>
    </source>
</evidence>
<sequence>MAAEALKAYQEYMGGSAGSNNAQQQQQQGPQGQQPGANFQNPYAAGYGAHMQQVPQGIQNPYAAQQQYLQSNPVSNPDLYTYPLDLSKLSTALLPARSTDVQQFTRAHVPPAAPTPPPAVPQAAASNAALAQHGQLQPYIPQAPVGGHARHQGYVDLPRGYNPLPQSPGAGYAGGWHYNQAGPPTNQLGYDNAPAMAPVQPEPAYHLRDWSFESTRERNRSRYSGLWPPPDVVRIPSRPPPSKEVFPVPDVPPLALCHVCSVCGQMRSAGYHRHHPIIPGQALTSTPCRRCKKRARKAKGRREKESARQEETEPSENTITIKIDDGERRGRARARVVCQVDRHHSLSPERVVYRPSGRANVGLRESTRVEHRTAQDMSPESSPPAVLRRRTRSEVRISSVSPPPDGIRVRYRREEEYERQRSSSPDARARLAAHGFRTFTPTEVPGYYPEETHSPAPAPLRGILKNPSQFQEAQPTRHKMERSHDMDERGRTHYPHRENRREPSPLRRATSQLRDLGQRVCRRFSRSPTPQPNRKHEDWDDATDSDSEISGEHYWVRYHDVDENGMPATIYEERVKKALPAGGRHEAPALTRGFAPVKDR</sequence>
<reference evidence="2" key="1">
    <citation type="submission" date="2022-10" db="EMBL/GenBank/DDBJ databases">
        <title>Tapping the CABI collections for fungal endophytes: first genome assemblies for Collariella, Neodidymelliopsis, Ascochyta clinopodiicola, Didymella pomorum, Didymosphaeria variabile, Neocosmospora piperis and Neocucurbitaria cava.</title>
        <authorList>
            <person name="Hill R."/>
        </authorList>
    </citation>
    <scope>NUCLEOTIDE SEQUENCE</scope>
    <source>
        <strain evidence="2">IMI 356815</strain>
    </source>
</reference>
<feature type="region of interest" description="Disordered" evidence="1">
    <location>
        <begin position="469"/>
        <end position="547"/>
    </location>
</feature>
<proteinExistence type="predicted"/>
<name>A0A9W8X9Y1_9PLEO</name>
<gene>
    <name evidence="2" type="ORF">N0V89_011540</name>
</gene>
<protein>
    <submittedName>
        <fullName evidence="2">Uncharacterized protein</fullName>
    </submittedName>
</protein>
<accession>A0A9W8X9Y1</accession>
<feature type="region of interest" description="Disordered" evidence="1">
    <location>
        <begin position="111"/>
        <end position="132"/>
    </location>
</feature>
<feature type="region of interest" description="Disordered" evidence="1">
    <location>
        <begin position="581"/>
        <end position="600"/>
    </location>
</feature>
<dbReference type="OrthoDB" id="5415512at2759"/>
<feature type="region of interest" description="Disordered" evidence="1">
    <location>
        <begin position="14"/>
        <end position="44"/>
    </location>
</feature>
<feature type="compositionally biased region" description="Low complexity" evidence="1">
    <location>
        <begin position="18"/>
        <end position="42"/>
    </location>
</feature>
<feature type="compositionally biased region" description="Low complexity" evidence="1">
    <location>
        <begin position="121"/>
        <end position="131"/>
    </location>
</feature>
<feature type="compositionally biased region" description="Basic and acidic residues" evidence="1">
    <location>
        <begin position="302"/>
        <end position="311"/>
    </location>
</feature>
<keyword evidence="3" id="KW-1185">Reference proteome</keyword>
<feature type="region of interest" description="Disordered" evidence="1">
    <location>
        <begin position="367"/>
        <end position="407"/>
    </location>
</feature>
<feature type="compositionally biased region" description="Pro residues" evidence="1">
    <location>
        <begin position="111"/>
        <end position="120"/>
    </location>
</feature>
<comment type="caution">
    <text evidence="2">The sequence shown here is derived from an EMBL/GenBank/DDBJ whole genome shotgun (WGS) entry which is preliminary data.</text>
</comment>
<evidence type="ECO:0000313" key="2">
    <source>
        <dbReference type="EMBL" id="KAJ4345410.1"/>
    </source>
</evidence>
<feature type="region of interest" description="Disordered" evidence="1">
    <location>
        <begin position="145"/>
        <end position="168"/>
    </location>
</feature>
<dbReference type="Proteomes" id="UP001140513">
    <property type="component" value="Unassembled WGS sequence"/>
</dbReference>
<dbReference type="AlphaFoldDB" id="A0A9W8X9Y1"/>
<evidence type="ECO:0000256" key="1">
    <source>
        <dbReference type="SAM" id="MobiDB-lite"/>
    </source>
</evidence>
<feature type="region of interest" description="Disordered" evidence="1">
    <location>
        <begin position="293"/>
        <end position="317"/>
    </location>
</feature>